<evidence type="ECO:0000313" key="1">
    <source>
        <dbReference type="Proteomes" id="UP000887576"/>
    </source>
</evidence>
<organism evidence="1 2">
    <name type="scientific">Panagrolaimus sp. JU765</name>
    <dbReference type="NCBI Taxonomy" id="591449"/>
    <lineage>
        <taxon>Eukaryota</taxon>
        <taxon>Metazoa</taxon>
        <taxon>Ecdysozoa</taxon>
        <taxon>Nematoda</taxon>
        <taxon>Chromadorea</taxon>
        <taxon>Rhabditida</taxon>
        <taxon>Tylenchina</taxon>
        <taxon>Panagrolaimomorpha</taxon>
        <taxon>Panagrolaimoidea</taxon>
        <taxon>Panagrolaimidae</taxon>
        <taxon>Panagrolaimus</taxon>
    </lineage>
</organism>
<proteinExistence type="predicted"/>
<accession>A0AC34QWK6</accession>
<protein>
    <submittedName>
        <fullName evidence="2">CBS domain-containing protein</fullName>
    </submittedName>
</protein>
<dbReference type="Proteomes" id="UP000887576">
    <property type="component" value="Unplaced"/>
</dbReference>
<reference evidence="2" key="1">
    <citation type="submission" date="2022-11" db="UniProtKB">
        <authorList>
            <consortium name="WormBaseParasite"/>
        </authorList>
    </citation>
    <scope>IDENTIFICATION</scope>
</reference>
<evidence type="ECO:0000313" key="2">
    <source>
        <dbReference type="WBParaSite" id="JU765_v2.g20.t2"/>
    </source>
</evidence>
<dbReference type="WBParaSite" id="JU765_v2.g20.t2">
    <property type="protein sequence ID" value="JU765_v2.g20.t2"/>
    <property type="gene ID" value="JU765_v2.g20"/>
</dbReference>
<name>A0AC34QWK6_9BILA</name>
<sequence>MIGVMEQASLSPFLVRQCPNPNNNSPTRLHAMDEELEDDLEVSTPLRSDESDNSQQSSPVRSEQMEVDDEAVESEQLREMRERKRTLSIKLQETVEAFRRMNSNGKSMSSSSGDSNPSPPGRPPKMSCKMPSNDSAVDSSDSRRTSISKNATDTRRDYVRQRRQTMTDKYPARKAKLQRQISERLPSERKTSNDSQFEDDYEVGDDEEFPAPVSFKGRRFSVPEKVLLHADYAILRHQDRGLEFLGAFNRNDEPLKHYMQSFTCYDIAPDHSAVCILDGYLTVRKAVISYCSTNLCAALVVNATDDGTYEILTLTDCLHMFCLASKEPQIANMYLKDFYAQHFPSRKKVVYSTASETIWSVAKMFRLNRVHRIPIVSYDPGRFIANETNLIYFLSLRRIFSEVIFKLKENKIPNLPNLRLMTLKETGIGTWKNIAVAHEETPCGKIVDILLTRKISCLALVNEDGWITGIVTKNDVMAAISNNRDTCFEVNKMPAADLMSPHCLNYLVGENTNLEAAMEVLYESGLPCLFVVDPAGERAIAVISYADIMDFLLKLSEEHEQKKQNGIVNNSRQKMHSLS</sequence>